<reference evidence="1 2" key="2">
    <citation type="submission" date="2019-04" db="EMBL/GenBank/DDBJ databases">
        <title>The genome sequence of big-headed turtle.</title>
        <authorList>
            <person name="Gong S."/>
        </authorList>
    </citation>
    <scope>NUCLEOTIDE SEQUENCE [LARGE SCALE GENOMIC DNA]</scope>
    <source>
        <strain evidence="1">DO16091913</strain>
        <tissue evidence="1">Muscle</tissue>
    </source>
</reference>
<keyword evidence="2" id="KW-1185">Reference proteome</keyword>
<proteinExistence type="predicted"/>
<evidence type="ECO:0000313" key="2">
    <source>
        <dbReference type="Proteomes" id="UP000297703"/>
    </source>
</evidence>
<accession>A0A4D9DRG5</accession>
<dbReference type="Proteomes" id="UP000297703">
    <property type="component" value="Unassembled WGS sequence"/>
</dbReference>
<sequence>MDQYIYKTFKILTKWAVLVLCSFYKLMLCGHRGTVLDLAPPFQNLQVSGEKKKKKAIGQVSLLKTAGPLPKGLKFILSNRKEADSEGYLPPLSAVDWGAGGRSNTRP</sequence>
<gene>
    <name evidence="1" type="ORF">DR999_PMT17595</name>
</gene>
<dbReference type="EMBL" id="QXTE01000275">
    <property type="protein sequence ID" value="TFK00266.1"/>
    <property type="molecule type" value="Genomic_DNA"/>
</dbReference>
<name>A0A4D9DRG5_9SAUR</name>
<comment type="caution">
    <text evidence="1">The sequence shown here is derived from an EMBL/GenBank/DDBJ whole genome shotgun (WGS) entry which is preliminary data.</text>
</comment>
<dbReference type="AlphaFoldDB" id="A0A4D9DRG5"/>
<reference evidence="1 2" key="1">
    <citation type="submission" date="2019-04" db="EMBL/GenBank/DDBJ databases">
        <title>Draft genome of the big-headed turtle Platysternon megacephalum.</title>
        <authorList>
            <person name="Gong S."/>
        </authorList>
    </citation>
    <scope>NUCLEOTIDE SEQUENCE [LARGE SCALE GENOMIC DNA]</scope>
    <source>
        <strain evidence="1">DO16091913</strain>
        <tissue evidence="1">Muscle</tissue>
    </source>
</reference>
<evidence type="ECO:0000313" key="1">
    <source>
        <dbReference type="EMBL" id="TFK00266.1"/>
    </source>
</evidence>
<protein>
    <submittedName>
        <fullName evidence="1">Armadillo repeat-containing protein 5</fullName>
    </submittedName>
</protein>
<organism evidence="1 2">
    <name type="scientific">Platysternon megacephalum</name>
    <name type="common">big-headed turtle</name>
    <dbReference type="NCBI Taxonomy" id="55544"/>
    <lineage>
        <taxon>Eukaryota</taxon>
        <taxon>Metazoa</taxon>
        <taxon>Chordata</taxon>
        <taxon>Craniata</taxon>
        <taxon>Vertebrata</taxon>
        <taxon>Euteleostomi</taxon>
        <taxon>Archelosauria</taxon>
        <taxon>Testudinata</taxon>
        <taxon>Testudines</taxon>
        <taxon>Cryptodira</taxon>
        <taxon>Durocryptodira</taxon>
        <taxon>Testudinoidea</taxon>
        <taxon>Platysternidae</taxon>
        <taxon>Platysternon</taxon>
    </lineage>
</organism>